<protein>
    <submittedName>
        <fullName evidence="1">Uncharacterized protein</fullName>
    </submittedName>
</protein>
<dbReference type="eggNOG" id="ENOG5030A8B">
    <property type="taxonomic scope" value="Bacteria"/>
</dbReference>
<dbReference type="PATRIC" id="fig|913848.6.peg.1198"/>
<dbReference type="EMBL" id="AZCN01000003">
    <property type="protein sequence ID" value="KRK19123.1"/>
    <property type="molecule type" value="Genomic_DNA"/>
</dbReference>
<accession>A0A0R1FF86</accession>
<dbReference type="Proteomes" id="UP000051181">
    <property type="component" value="Unassembled WGS sequence"/>
</dbReference>
<gene>
    <name evidence="1" type="ORF">FD22_GL001161</name>
</gene>
<organism evidence="1 2">
    <name type="scientific">Loigolactobacillus coryniformis subsp. coryniformis KCTC 3167 = DSM 20001</name>
    <dbReference type="NCBI Taxonomy" id="913848"/>
    <lineage>
        <taxon>Bacteria</taxon>
        <taxon>Bacillati</taxon>
        <taxon>Bacillota</taxon>
        <taxon>Bacilli</taxon>
        <taxon>Lactobacillales</taxon>
        <taxon>Lactobacillaceae</taxon>
        <taxon>Loigolactobacillus</taxon>
    </lineage>
</organism>
<evidence type="ECO:0000313" key="1">
    <source>
        <dbReference type="EMBL" id="KRK19123.1"/>
    </source>
</evidence>
<dbReference type="AlphaFoldDB" id="A0A0R1FF86"/>
<evidence type="ECO:0000313" key="2">
    <source>
        <dbReference type="Proteomes" id="UP000051181"/>
    </source>
</evidence>
<sequence>MILMNTNTNNAIHRGWNKRIVTGKTLAECDEKLVNYLNQQDYGTGEFVVLHEDDGSNINTGYKLPDGDVCYISFMIYSGRL</sequence>
<proteinExistence type="predicted"/>
<reference evidence="1 2" key="1">
    <citation type="journal article" date="2015" name="Genome Announc.">
        <title>Expanding the biotechnology potential of lactobacilli through comparative genomics of 213 strains and associated genera.</title>
        <authorList>
            <person name="Sun Z."/>
            <person name="Harris H.M."/>
            <person name="McCann A."/>
            <person name="Guo C."/>
            <person name="Argimon S."/>
            <person name="Zhang W."/>
            <person name="Yang X."/>
            <person name="Jeffery I.B."/>
            <person name="Cooney J.C."/>
            <person name="Kagawa T.F."/>
            <person name="Liu W."/>
            <person name="Song Y."/>
            <person name="Salvetti E."/>
            <person name="Wrobel A."/>
            <person name="Rasinkangas P."/>
            <person name="Parkhill J."/>
            <person name="Rea M.C."/>
            <person name="O'Sullivan O."/>
            <person name="Ritari J."/>
            <person name="Douillard F.P."/>
            <person name="Paul Ross R."/>
            <person name="Yang R."/>
            <person name="Briner A.E."/>
            <person name="Felis G.E."/>
            <person name="de Vos W.M."/>
            <person name="Barrangou R."/>
            <person name="Klaenhammer T.R."/>
            <person name="Caufield P.W."/>
            <person name="Cui Y."/>
            <person name="Zhang H."/>
            <person name="O'Toole P.W."/>
        </authorList>
    </citation>
    <scope>NUCLEOTIDE SEQUENCE [LARGE SCALE GENOMIC DNA]</scope>
    <source>
        <strain evidence="1 2">DSM 20001</strain>
    </source>
</reference>
<comment type="caution">
    <text evidence="1">The sequence shown here is derived from an EMBL/GenBank/DDBJ whole genome shotgun (WGS) entry which is preliminary data.</text>
</comment>
<name>A0A0R1FF86_9LACO</name>